<keyword evidence="2" id="KW-1185">Reference proteome</keyword>
<evidence type="ECO:0000313" key="1">
    <source>
        <dbReference type="EMBL" id="KAJ8133284.1"/>
    </source>
</evidence>
<accession>A0ACC2K170</accession>
<dbReference type="EMBL" id="JAPUUL010000026">
    <property type="protein sequence ID" value="KAJ8133284.1"/>
    <property type="molecule type" value="Genomic_DNA"/>
</dbReference>
<protein>
    <submittedName>
        <fullName evidence="1">Uncharacterized protein</fullName>
    </submittedName>
</protein>
<name>A0ACC2K170_9PEZI</name>
<gene>
    <name evidence="1" type="ORF">O1611_g338</name>
</gene>
<proteinExistence type="predicted"/>
<evidence type="ECO:0000313" key="2">
    <source>
        <dbReference type="Proteomes" id="UP001153332"/>
    </source>
</evidence>
<dbReference type="Proteomes" id="UP001153332">
    <property type="component" value="Unassembled WGS sequence"/>
</dbReference>
<comment type="caution">
    <text evidence="1">The sequence shown here is derived from an EMBL/GenBank/DDBJ whole genome shotgun (WGS) entry which is preliminary data.</text>
</comment>
<organism evidence="1 2">
    <name type="scientific">Lasiodiplodia mahajangana</name>
    <dbReference type="NCBI Taxonomy" id="1108764"/>
    <lineage>
        <taxon>Eukaryota</taxon>
        <taxon>Fungi</taxon>
        <taxon>Dikarya</taxon>
        <taxon>Ascomycota</taxon>
        <taxon>Pezizomycotina</taxon>
        <taxon>Dothideomycetes</taxon>
        <taxon>Dothideomycetes incertae sedis</taxon>
        <taxon>Botryosphaeriales</taxon>
        <taxon>Botryosphaeriaceae</taxon>
        <taxon>Lasiodiplodia</taxon>
    </lineage>
</organism>
<reference evidence="1" key="1">
    <citation type="submission" date="2022-12" db="EMBL/GenBank/DDBJ databases">
        <title>Genome Sequence of Lasiodiplodia mahajangana.</title>
        <authorList>
            <person name="Buettner E."/>
        </authorList>
    </citation>
    <scope>NUCLEOTIDE SEQUENCE</scope>
    <source>
        <strain evidence="1">VT137</strain>
    </source>
</reference>
<sequence>MPLYEAKVLHYVSPATDIANIAMTSPSNLNRGSSPFHSTISLYCRSHDGRLLSVEGREAKAVTIHWTAISKQLQSSEPTPLPLPSGLVIKTRSFFLVTDDAVEPSFQRNAILRAREFYHDTNNYYIGLLSYKLQDDQDTPFRDWIETLFILRTTLRPQPYQEWKLSTRLNRGASSAWEIFWAWVNSPKITLGQKRKSSAYGKHEVTAESITALFERVLRNTAPQDQWDRAGRTYLRRRVIEFVSRNEACQMVLPAFPCKSPNSNKVGGSKPDMAERIALETLHDFVQDVKKVYPPGATIWIVHDGHLLSSCIGVDDSTVSEYESNLQELYHSLFSSSEDREAVKFTSLSDLVFPNRNDDMMRTLNEAWLHSEVLGHPLPTKLCESTELARKLVMASCGIDRPHLRKLIQAQDTTTISTYRGLSRFMLQDLATTASSEQRSMSQRKKIASAVAAEMMARNQAYSNLLELLFPDFIRLSIHAHDNQGPKFGVRLFPRNRVRAIDDLDGRHEPVPLYNFQLPTPWHNCIVKVTGDDILYLVKASVARQAIDGGRYAGAWTENHDEEGSGHFSLREVVTSSEGLPHYLVAGRDHGSNGRQIEMVRVHDVDAMSEDKAEKKDGNPTPEKGDGVVVAAIKKLIVLCMR</sequence>